<feature type="binding site" evidence="4">
    <location>
        <position position="397"/>
    </location>
    <ligand>
        <name>NAD(+)</name>
        <dbReference type="ChEBI" id="CHEBI:57540"/>
    </ligand>
</feature>
<protein>
    <submittedName>
        <fullName evidence="6">S-adenosyl-L-homocysteine hydrolase</fullName>
    </submittedName>
</protein>
<dbReference type="EMBL" id="MWWZ01000006">
    <property type="protein sequence ID" value="OZG68013.1"/>
    <property type="molecule type" value="Genomic_DNA"/>
</dbReference>
<dbReference type="NCBIfam" id="NF004009">
    <property type="entry name" value="PRK05476.3-2"/>
    <property type="match status" value="1"/>
</dbReference>
<dbReference type="InterPro" id="IPR015878">
    <property type="entry name" value="Ado_hCys_hydrolase_NAD-bd"/>
</dbReference>
<evidence type="ECO:0000256" key="4">
    <source>
        <dbReference type="PIRSR" id="PIRSR001109-2"/>
    </source>
</evidence>
<sequence>MMGRMTEQQTDDFAAWARAYSQRTNRSLAGARFMPPADADPESLTQARQWGIVLDAEGEPMSWEIPDARKLTGLEAMEHAHRHMPVLRELMRRIIADGVDFTGVRIAVCLILEPKTAVLLRELKAAGAVVGVFAEPADTDQRVADQLASEGVVVEADVTWTPEQTHQGALRLLDEIRPQIIIDDGASFARLAAAERPELMADLIGVAEETTSGVRAFQAMQSAGALDFPVIAVNDSILKTGFDNAHGTGESCVTTMQELLGSHAFDGARVAVVGYGPVGKGFALRVRALGARVKVCDVNPVAALQAVFDGFAARDIDEAVAHADMVVSATGVRHTITVEHMRRMRERAVLAVIGGIANEIALDHIPGFRAETGLARRELDVPGGPTLILLSEGDGVNYTAGGGNPIEIMDLSFAVQASAVAHLLTHRGALAPGLHRLDEATDRRIAAVALETRGYQASHAVADNGYDWTLTRFKEAR</sequence>
<organism evidence="6 7">
    <name type="scientific">Bifidobacterium eulemuris</name>
    <dbReference type="NCBI Taxonomy" id="1765219"/>
    <lineage>
        <taxon>Bacteria</taxon>
        <taxon>Bacillati</taxon>
        <taxon>Actinomycetota</taxon>
        <taxon>Actinomycetes</taxon>
        <taxon>Bifidobacteriales</taxon>
        <taxon>Bifidobacteriaceae</taxon>
        <taxon>Bifidobacterium</taxon>
    </lineage>
</organism>
<dbReference type="GO" id="GO:0004013">
    <property type="term" value="F:adenosylhomocysteinase activity"/>
    <property type="evidence" value="ECO:0007669"/>
    <property type="project" value="TreeGrafter"/>
</dbReference>
<keyword evidence="2" id="KW-0554">One-carbon metabolism</keyword>
<dbReference type="InterPro" id="IPR042172">
    <property type="entry name" value="Adenosylhomocyst_ase-like_sf"/>
</dbReference>
<dbReference type="GO" id="GO:0033353">
    <property type="term" value="P:S-adenosylmethionine cycle"/>
    <property type="evidence" value="ECO:0007669"/>
    <property type="project" value="TreeGrafter"/>
</dbReference>
<dbReference type="PIRSF" id="PIRSF001109">
    <property type="entry name" value="Ad_hcy_hydrolase"/>
    <property type="match status" value="1"/>
</dbReference>
<evidence type="ECO:0000313" key="6">
    <source>
        <dbReference type="EMBL" id="OZG68013.1"/>
    </source>
</evidence>
<dbReference type="NCBIfam" id="NF004005">
    <property type="entry name" value="PRK05476.2-3"/>
    <property type="match status" value="1"/>
</dbReference>
<dbReference type="PANTHER" id="PTHR23420:SF0">
    <property type="entry name" value="ADENOSYLHOMOCYSTEINASE"/>
    <property type="match status" value="1"/>
</dbReference>
<dbReference type="Gene3D" id="3.40.50.1480">
    <property type="entry name" value="Adenosylhomocysteinase-like"/>
    <property type="match status" value="1"/>
</dbReference>
<dbReference type="Pfam" id="PF05221">
    <property type="entry name" value="AdoHcyase"/>
    <property type="match status" value="2"/>
</dbReference>
<proteinExistence type="inferred from homology"/>
<dbReference type="PANTHER" id="PTHR23420">
    <property type="entry name" value="ADENOSYLHOMOCYSTEINASE"/>
    <property type="match status" value="1"/>
</dbReference>
<evidence type="ECO:0000259" key="5">
    <source>
        <dbReference type="SMART" id="SM00997"/>
    </source>
</evidence>
<dbReference type="SUPFAM" id="SSF52283">
    <property type="entry name" value="Formate/glycerate dehydrogenase catalytic domain-like"/>
    <property type="match status" value="1"/>
</dbReference>
<dbReference type="SMART" id="SM00996">
    <property type="entry name" value="AdoHcyase"/>
    <property type="match status" value="1"/>
</dbReference>
<gene>
    <name evidence="6" type="ORF">BEUL_1024</name>
</gene>
<dbReference type="AlphaFoldDB" id="A0A261G9V4"/>
<feature type="binding site" evidence="4">
    <location>
        <begin position="276"/>
        <end position="281"/>
    </location>
    <ligand>
        <name>NAD(+)</name>
        <dbReference type="ChEBI" id="CHEBI:57540"/>
    </ligand>
</feature>
<evidence type="ECO:0000256" key="2">
    <source>
        <dbReference type="ARBA" id="ARBA00022563"/>
    </source>
</evidence>
<dbReference type="InterPro" id="IPR000043">
    <property type="entry name" value="Adenosylhomocysteinase-like"/>
</dbReference>
<comment type="cofactor">
    <cofactor evidence="4">
        <name>NAD(+)</name>
        <dbReference type="ChEBI" id="CHEBI:57540"/>
    </cofactor>
    <text evidence="4">Binds 1 NAD(+) per subunit.</text>
</comment>
<evidence type="ECO:0000313" key="7">
    <source>
        <dbReference type="Proteomes" id="UP000216057"/>
    </source>
</evidence>
<dbReference type="SUPFAM" id="SSF51735">
    <property type="entry name" value="NAD(P)-binding Rossmann-fold domains"/>
    <property type="match status" value="1"/>
</dbReference>
<dbReference type="GO" id="GO:0006730">
    <property type="term" value="P:one-carbon metabolic process"/>
    <property type="evidence" value="ECO:0007669"/>
    <property type="project" value="UniProtKB-KW"/>
</dbReference>
<dbReference type="Proteomes" id="UP000216057">
    <property type="component" value="Unassembled WGS sequence"/>
</dbReference>
<feature type="domain" description="S-adenosyl-L-homocysteine hydrolase NAD binding" evidence="5">
    <location>
        <begin position="244"/>
        <end position="403"/>
    </location>
</feature>
<accession>A0A261G9V4</accession>
<dbReference type="InterPro" id="IPR036291">
    <property type="entry name" value="NAD(P)-bd_dom_sf"/>
</dbReference>
<keyword evidence="6" id="KW-0378">Hydrolase</keyword>
<comment type="caution">
    <text evidence="6">The sequence shown here is derived from an EMBL/GenBank/DDBJ whole genome shotgun (WGS) entry which is preliminary data.</text>
</comment>
<dbReference type="SMART" id="SM00997">
    <property type="entry name" value="AdoHcyase_NAD"/>
    <property type="match status" value="1"/>
</dbReference>
<dbReference type="GO" id="GO:0005829">
    <property type="term" value="C:cytosol"/>
    <property type="evidence" value="ECO:0007669"/>
    <property type="project" value="TreeGrafter"/>
</dbReference>
<evidence type="ECO:0000256" key="1">
    <source>
        <dbReference type="ARBA" id="ARBA00007122"/>
    </source>
</evidence>
<comment type="similarity">
    <text evidence="1">Belongs to the adenosylhomocysteinase family.</text>
</comment>
<dbReference type="Gene3D" id="3.40.50.720">
    <property type="entry name" value="NAD(P)-binding Rossmann-like Domain"/>
    <property type="match status" value="1"/>
</dbReference>
<evidence type="ECO:0000256" key="3">
    <source>
        <dbReference type="ARBA" id="ARBA00023027"/>
    </source>
</evidence>
<reference evidence="6 7" key="1">
    <citation type="journal article" date="2017" name="BMC Genomics">
        <title>Comparative genomic and phylogenomic analyses of the Bifidobacteriaceae family.</title>
        <authorList>
            <person name="Lugli G.A."/>
            <person name="Milani C."/>
            <person name="Turroni F."/>
            <person name="Duranti S."/>
            <person name="Mancabelli L."/>
            <person name="Mangifesta M."/>
            <person name="Ferrario C."/>
            <person name="Modesto M."/>
            <person name="Mattarelli P."/>
            <person name="Jiri K."/>
            <person name="van Sinderen D."/>
            <person name="Ventura M."/>
        </authorList>
    </citation>
    <scope>NUCLEOTIDE SEQUENCE [LARGE SCALE GENOMIC DNA]</scope>
    <source>
        <strain evidence="6 7">DSM 100216</strain>
    </source>
</reference>
<keyword evidence="3 4" id="KW-0520">NAD</keyword>
<dbReference type="Pfam" id="PF00670">
    <property type="entry name" value="AdoHcyase_NAD"/>
    <property type="match status" value="1"/>
</dbReference>
<name>A0A261G9V4_9BIFI</name>